<dbReference type="GO" id="GO:0045490">
    <property type="term" value="P:pectin catabolic process"/>
    <property type="evidence" value="ECO:0007669"/>
    <property type="project" value="UniProtKB-UniRule"/>
</dbReference>
<dbReference type="Proteomes" id="UP000092971">
    <property type="component" value="Chromosome"/>
</dbReference>
<dbReference type="InterPro" id="IPR033131">
    <property type="entry name" value="Pectinesterase_Asp_AS"/>
</dbReference>
<dbReference type="GO" id="GO:0030599">
    <property type="term" value="F:pectinesterase activity"/>
    <property type="evidence" value="ECO:0007669"/>
    <property type="project" value="UniProtKB-UniRule"/>
</dbReference>
<dbReference type="RefSeq" id="WP_015360276.1">
    <property type="nucleotide sequence ID" value="NZ_CP014672.1"/>
</dbReference>
<keyword evidence="3 5" id="KW-0063">Aspartyl esterase</keyword>
<feature type="domain" description="Pectinesterase catalytic" evidence="6">
    <location>
        <begin position="165"/>
        <end position="316"/>
    </location>
</feature>
<organism evidence="7 8">
    <name type="scientific">Thermoclostridium stercorarium subsp. thermolacticum DSM 2910</name>
    <dbReference type="NCBI Taxonomy" id="1121336"/>
    <lineage>
        <taxon>Bacteria</taxon>
        <taxon>Bacillati</taxon>
        <taxon>Bacillota</taxon>
        <taxon>Clostridia</taxon>
        <taxon>Eubacteriales</taxon>
        <taxon>Oscillospiraceae</taxon>
        <taxon>Thermoclostridium</taxon>
    </lineage>
</organism>
<dbReference type="SUPFAM" id="SSF51126">
    <property type="entry name" value="Pectin lyase-like"/>
    <property type="match status" value="1"/>
</dbReference>
<dbReference type="Pfam" id="PF01095">
    <property type="entry name" value="Pectinesterase"/>
    <property type="match status" value="2"/>
</dbReference>
<dbReference type="EC" id="3.1.1.11" evidence="5"/>
<comment type="pathway">
    <text evidence="5">Glycan metabolism; pectin degradation; 2-dehydro-3-deoxy-D-gluconate from pectin: step 1/5.</text>
</comment>
<dbReference type="PROSITE" id="PS00800">
    <property type="entry name" value="PECTINESTERASE_1"/>
    <property type="match status" value="1"/>
</dbReference>
<accession>A0A1B1YGE4</accession>
<evidence type="ECO:0000256" key="3">
    <source>
        <dbReference type="ARBA" id="ARBA00023085"/>
    </source>
</evidence>
<protein>
    <recommendedName>
        <fullName evidence="5">Pectinesterase</fullName>
        <ecNumber evidence="5">3.1.1.11</ecNumber>
    </recommendedName>
</protein>
<feature type="active site" evidence="4">
    <location>
        <position position="179"/>
    </location>
</feature>
<comment type="catalytic activity">
    <reaction evidence="5">
        <text>[(1-&gt;4)-alpha-D-galacturonosyl methyl ester](n) + n H2O = [(1-&gt;4)-alpha-D-galacturonosyl](n) + n methanol + n H(+)</text>
        <dbReference type="Rhea" id="RHEA:22380"/>
        <dbReference type="Rhea" id="RHEA-COMP:14570"/>
        <dbReference type="Rhea" id="RHEA-COMP:14573"/>
        <dbReference type="ChEBI" id="CHEBI:15377"/>
        <dbReference type="ChEBI" id="CHEBI:15378"/>
        <dbReference type="ChEBI" id="CHEBI:17790"/>
        <dbReference type="ChEBI" id="CHEBI:140522"/>
        <dbReference type="ChEBI" id="CHEBI:140523"/>
        <dbReference type="EC" id="3.1.1.11"/>
    </reaction>
</comment>
<dbReference type="UniPathway" id="UPA00545">
    <property type="reaction ID" value="UER00823"/>
</dbReference>
<evidence type="ECO:0000259" key="6">
    <source>
        <dbReference type="Pfam" id="PF01095"/>
    </source>
</evidence>
<evidence type="ECO:0000256" key="4">
    <source>
        <dbReference type="PROSITE-ProRule" id="PRU10040"/>
    </source>
</evidence>
<dbReference type="PANTHER" id="PTHR31321:SF57">
    <property type="entry name" value="PECTINESTERASE 53-RELATED"/>
    <property type="match status" value="1"/>
</dbReference>
<dbReference type="Gene3D" id="2.160.20.10">
    <property type="entry name" value="Single-stranded right-handed beta-helix, Pectin lyase-like"/>
    <property type="match status" value="1"/>
</dbReference>
<gene>
    <name evidence="7" type="ORF">CSTERTH_12695</name>
</gene>
<dbReference type="GO" id="GO:0042545">
    <property type="term" value="P:cell wall modification"/>
    <property type="evidence" value="ECO:0007669"/>
    <property type="project" value="UniProtKB-UniRule"/>
</dbReference>
<sequence>MIVAADGSGDYLSLGQALQALENMKDSGERVVIHIKKGIYREKLHISRPNVTLIGEDAESTVITYDDYARKRFENGEEYGTFNSYTVLITGDGFEARNLTIENAAGSGTIKGQALAAYVDADRAVFRNCRFLGHQDTLFTAPLPPAPIIKNGFKGPGEHRERKMQSHYYENCYIEGDVDFIFGSATAVFKNCTIVSLDRGEPEGGVNGYITAASTPEGVKYGYVFINCRLLGKCKPSTVYLGRPWRNFARTVFINCYMDDHIKSEGWHNWDKPESESTVFYAEYNSYGPGARPDKRVQWAKILTDEEAKEYTIEKILPWLSGRQE</sequence>
<proteinExistence type="inferred from homology"/>
<evidence type="ECO:0000256" key="5">
    <source>
        <dbReference type="RuleBase" id="RU000589"/>
    </source>
</evidence>
<dbReference type="PANTHER" id="PTHR31321">
    <property type="entry name" value="ACYL-COA THIOESTER HYDROLASE YBHC-RELATED"/>
    <property type="match status" value="1"/>
</dbReference>
<dbReference type="InterPro" id="IPR000070">
    <property type="entry name" value="Pectinesterase_cat"/>
</dbReference>
<evidence type="ECO:0000313" key="7">
    <source>
        <dbReference type="EMBL" id="ANW99829.1"/>
    </source>
</evidence>
<dbReference type="InterPro" id="IPR011050">
    <property type="entry name" value="Pectin_lyase_fold/virulence"/>
</dbReference>
<feature type="domain" description="Pectinesterase catalytic" evidence="6">
    <location>
        <begin position="2"/>
        <end position="140"/>
    </location>
</feature>
<keyword evidence="2 5" id="KW-0378">Hydrolase</keyword>
<dbReference type="InterPro" id="IPR018040">
    <property type="entry name" value="Pectinesterase_Tyr_AS"/>
</dbReference>
<dbReference type="InterPro" id="IPR012334">
    <property type="entry name" value="Pectin_lyas_fold"/>
</dbReference>
<reference evidence="7 8" key="1">
    <citation type="submission" date="2016-02" db="EMBL/GenBank/DDBJ databases">
        <title>Comparison of Clostridium stercorarium subspecies using comparative genomics and transcriptomics.</title>
        <authorList>
            <person name="Schellenberg J."/>
            <person name="Thallinger G."/>
            <person name="Levin D.B."/>
            <person name="Zhang X."/>
            <person name="Alvare G."/>
            <person name="Fristensky B."/>
            <person name="Sparling R."/>
        </authorList>
    </citation>
    <scope>NUCLEOTIDE SEQUENCE [LARGE SCALE GENOMIC DNA]</scope>
    <source>
        <strain evidence="7 8">DSM 2910</strain>
    </source>
</reference>
<evidence type="ECO:0000313" key="8">
    <source>
        <dbReference type="Proteomes" id="UP000092971"/>
    </source>
</evidence>
<dbReference type="OrthoDB" id="9804686at2"/>
<dbReference type="EMBL" id="CP014672">
    <property type="protein sequence ID" value="ANW99829.1"/>
    <property type="molecule type" value="Genomic_DNA"/>
</dbReference>
<name>A0A1B1YGE4_THEST</name>
<dbReference type="GO" id="GO:0009279">
    <property type="term" value="C:cell outer membrane"/>
    <property type="evidence" value="ECO:0007669"/>
    <property type="project" value="TreeGrafter"/>
</dbReference>
<comment type="similarity">
    <text evidence="1">Belongs to the pectinesterase family.</text>
</comment>
<evidence type="ECO:0000256" key="1">
    <source>
        <dbReference type="ARBA" id="ARBA00008891"/>
    </source>
</evidence>
<evidence type="ECO:0000256" key="2">
    <source>
        <dbReference type="ARBA" id="ARBA00022801"/>
    </source>
</evidence>
<dbReference type="PROSITE" id="PS00503">
    <property type="entry name" value="PECTINESTERASE_2"/>
    <property type="match status" value="1"/>
</dbReference>
<dbReference type="AlphaFoldDB" id="A0A1B1YGE4"/>